<reference evidence="9" key="1">
    <citation type="submission" date="2020-05" db="EMBL/GenBank/DDBJ databases">
        <authorList>
            <person name="Chiriac C."/>
            <person name="Salcher M."/>
            <person name="Ghai R."/>
            <person name="Kavagutti S V."/>
        </authorList>
    </citation>
    <scope>NUCLEOTIDE SEQUENCE</scope>
</reference>
<evidence type="ECO:0000256" key="4">
    <source>
        <dbReference type="ARBA" id="ARBA00011956"/>
    </source>
</evidence>
<dbReference type="PANTHER" id="PTHR10309:SF0">
    <property type="entry name" value="MANNOSE-6-PHOSPHATE ISOMERASE"/>
    <property type="match status" value="1"/>
</dbReference>
<dbReference type="InterPro" id="IPR016305">
    <property type="entry name" value="Mannose-6-P_Isomerase"/>
</dbReference>
<dbReference type="GO" id="GO:0005829">
    <property type="term" value="C:cytosol"/>
    <property type="evidence" value="ECO:0007669"/>
    <property type="project" value="TreeGrafter"/>
</dbReference>
<dbReference type="PRINTS" id="PR00714">
    <property type="entry name" value="MAN6PISMRASE"/>
</dbReference>
<evidence type="ECO:0000256" key="7">
    <source>
        <dbReference type="ARBA" id="ARBA00023235"/>
    </source>
</evidence>
<keyword evidence="6" id="KW-0862">Zinc</keyword>
<dbReference type="PANTHER" id="PTHR10309">
    <property type="entry name" value="MANNOSE-6-PHOSPHATE ISOMERASE"/>
    <property type="match status" value="1"/>
</dbReference>
<dbReference type="CDD" id="cd07011">
    <property type="entry name" value="cupin_PMI_type_I_N"/>
    <property type="match status" value="1"/>
</dbReference>
<name>A0A6J6T9C5_9ZZZZ</name>
<dbReference type="PIRSF" id="PIRSF001480">
    <property type="entry name" value="Mannose-6-phosphate_isomerase"/>
    <property type="match status" value="1"/>
</dbReference>
<dbReference type="InterPro" id="IPR011051">
    <property type="entry name" value="RmlC_Cupin_sf"/>
</dbReference>
<evidence type="ECO:0000256" key="2">
    <source>
        <dbReference type="ARBA" id="ARBA00001947"/>
    </source>
</evidence>
<evidence type="ECO:0000256" key="5">
    <source>
        <dbReference type="ARBA" id="ARBA00022723"/>
    </source>
</evidence>
<dbReference type="Gene3D" id="2.60.120.10">
    <property type="entry name" value="Jelly Rolls"/>
    <property type="match status" value="2"/>
</dbReference>
<evidence type="ECO:0000313" key="9">
    <source>
        <dbReference type="EMBL" id="CAB4743484.1"/>
    </source>
</evidence>
<comment type="cofactor">
    <cofactor evidence="2">
        <name>Zn(2+)</name>
        <dbReference type="ChEBI" id="CHEBI:29105"/>
    </cofactor>
</comment>
<dbReference type="GO" id="GO:0004476">
    <property type="term" value="F:mannose-6-phosphate isomerase activity"/>
    <property type="evidence" value="ECO:0007669"/>
    <property type="project" value="UniProtKB-EC"/>
</dbReference>
<feature type="domain" description="Phosphomannose isomerase type I catalytic" evidence="8">
    <location>
        <begin position="4"/>
        <end position="132"/>
    </location>
</feature>
<organism evidence="9">
    <name type="scientific">freshwater metagenome</name>
    <dbReference type="NCBI Taxonomy" id="449393"/>
    <lineage>
        <taxon>unclassified sequences</taxon>
        <taxon>metagenomes</taxon>
        <taxon>ecological metagenomes</taxon>
    </lineage>
</organism>
<evidence type="ECO:0000256" key="3">
    <source>
        <dbReference type="ARBA" id="ARBA00010772"/>
    </source>
</evidence>
<dbReference type="SUPFAM" id="SSF51182">
    <property type="entry name" value="RmlC-like cupins"/>
    <property type="match status" value="1"/>
</dbReference>
<gene>
    <name evidence="9" type="ORF">UFOPK2761_01492</name>
</gene>
<evidence type="ECO:0000259" key="8">
    <source>
        <dbReference type="Pfam" id="PF20511"/>
    </source>
</evidence>
<keyword evidence="7" id="KW-0413">Isomerase</keyword>
<comment type="similarity">
    <text evidence="3">Belongs to the mannose-6-phosphate isomerase type 1 family.</text>
</comment>
<dbReference type="Gene3D" id="1.10.441.10">
    <property type="entry name" value="Phosphomannose Isomerase, domain 2"/>
    <property type="match status" value="1"/>
</dbReference>
<protein>
    <recommendedName>
        <fullName evidence="4">mannose-6-phosphate isomerase</fullName>
        <ecNumber evidence="4">5.3.1.8</ecNumber>
    </recommendedName>
</protein>
<evidence type="ECO:0000256" key="6">
    <source>
        <dbReference type="ARBA" id="ARBA00022833"/>
    </source>
</evidence>
<dbReference type="Pfam" id="PF20511">
    <property type="entry name" value="PMI_typeI_cat"/>
    <property type="match status" value="1"/>
</dbReference>
<dbReference type="InterPro" id="IPR046457">
    <property type="entry name" value="PMI_typeI_cat"/>
</dbReference>
<accession>A0A6J6T9C5</accession>
<dbReference type="InterPro" id="IPR001250">
    <property type="entry name" value="Man6P_Isoase-1"/>
</dbReference>
<dbReference type="AlphaFoldDB" id="A0A6J6T9C5"/>
<dbReference type="GO" id="GO:0008270">
    <property type="term" value="F:zinc ion binding"/>
    <property type="evidence" value="ECO:0007669"/>
    <property type="project" value="InterPro"/>
</dbReference>
<evidence type="ECO:0000256" key="1">
    <source>
        <dbReference type="ARBA" id="ARBA00000757"/>
    </source>
</evidence>
<comment type="catalytic activity">
    <reaction evidence="1">
        <text>D-mannose 6-phosphate = D-fructose 6-phosphate</text>
        <dbReference type="Rhea" id="RHEA:12356"/>
        <dbReference type="ChEBI" id="CHEBI:58735"/>
        <dbReference type="ChEBI" id="CHEBI:61527"/>
        <dbReference type="EC" id="5.3.1.8"/>
    </reaction>
</comment>
<dbReference type="EMBL" id="CAEZYQ010000010">
    <property type="protein sequence ID" value="CAB4743484.1"/>
    <property type="molecule type" value="Genomic_DNA"/>
</dbReference>
<sequence>MHLLDCPSQAYAWGTAFDIPSFIGRAATGQPMAEVWMGTHPLGPAMVQGPEGRVPLSEVAGELPFMMKLLSAAKPLSIQVHPNAELARKGFEAEEAEGVPLESPQRVFKDPNPKPEMVYALTAFDTLVGFRPTAEILRILGPLEHPVTQRMHDQLAANPGFHGIVRMLEALLLEPPTPHEVHEVVALCHGRLALGLDIKRAYASATEIAPHYPGDVGVVVSLLLNRLTLQPGEAAYLGAGIIHAHLRGMCVEVMVNSDNVLRAGLTDKTLSPAGVVASIQADMSRVARVSPDLFGTSTDVFEPGDSLFGLAVSQTSPADVDGVLLPDGGARILVCTGGEVEVVNEAGEAVRLTRGAVLYAGPEDGELRLRGTGEVAQAYRPTEGAHRARMLDLV</sequence>
<dbReference type="GO" id="GO:0005975">
    <property type="term" value="P:carbohydrate metabolic process"/>
    <property type="evidence" value="ECO:0007669"/>
    <property type="project" value="InterPro"/>
</dbReference>
<dbReference type="EC" id="5.3.1.8" evidence="4"/>
<dbReference type="GO" id="GO:0009298">
    <property type="term" value="P:GDP-mannose biosynthetic process"/>
    <property type="evidence" value="ECO:0007669"/>
    <property type="project" value="InterPro"/>
</dbReference>
<dbReference type="InterPro" id="IPR014710">
    <property type="entry name" value="RmlC-like_jellyroll"/>
</dbReference>
<keyword evidence="5" id="KW-0479">Metal-binding</keyword>
<dbReference type="NCBIfam" id="TIGR00218">
    <property type="entry name" value="manA"/>
    <property type="match status" value="1"/>
</dbReference>
<proteinExistence type="inferred from homology"/>